<protein>
    <submittedName>
        <fullName evidence="1">Uncharacterized protein</fullName>
    </submittedName>
</protein>
<keyword evidence="2" id="KW-1185">Reference proteome</keyword>
<evidence type="ECO:0000313" key="2">
    <source>
        <dbReference type="Proteomes" id="UP000826195"/>
    </source>
</evidence>
<name>A0AAV7IGB5_COTGL</name>
<organism evidence="1 2">
    <name type="scientific">Cotesia glomerata</name>
    <name type="common">Lepidopteran parasitic wasp</name>
    <name type="synonym">Apanteles glomeratus</name>
    <dbReference type="NCBI Taxonomy" id="32391"/>
    <lineage>
        <taxon>Eukaryota</taxon>
        <taxon>Metazoa</taxon>
        <taxon>Ecdysozoa</taxon>
        <taxon>Arthropoda</taxon>
        <taxon>Hexapoda</taxon>
        <taxon>Insecta</taxon>
        <taxon>Pterygota</taxon>
        <taxon>Neoptera</taxon>
        <taxon>Endopterygota</taxon>
        <taxon>Hymenoptera</taxon>
        <taxon>Apocrita</taxon>
        <taxon>Ichneumonoidea</taxon>
        <taxon>Braconidae</taxon>
        <taxon>Microgastrinae</taxon>
        <taxon>Cotesia</taxon>
    </lineage>
</organism>
<comment type="caution">
    <text evidence="1">The sequence shown here is derived from an EMBL/GenBank/DDBJ whole genome shotgun (WGS) entry which is preliminary data.</text>
</comment>
<sequence length="99" mass="11315">MSPCRRTKHEFEAPSLANKPEIYSVEISSDSANSIRYRDLDNSSALSWLYRTRWHGVDAKASFLHSSLTPSWGRTSTVMVPIFRRPHSKKASRPDCHPL</sequence>
<reference evidence="1 2" key="1">
    <citation type="journal article" date="2021" name="J. Hered.">
        <title>A chromosome-level genome assembly of the parasitoid wasp, Cotesia glomerata (Hymenoptera: Braconidae).</title>
        <authorList>
            <person name="Pinto B.J."/>
            <person name="Weis J.J."/>
            <person name="Gamble T."/>
            <person name="Ode P.J."/>
            <person name="Paul R."/>
            <person name="Zaspel J.M."/>
        </authorList>
    </citation>
    <scope>NUCLEOTIDE SEQUENCE [LARGE SCALE GENOMIC DNA]</scope>
    <source>
        <strain evidence="1">CgM1</strain>
    </source>
</reference>
<dbReference type="EMBL" id="JAHXZJ010001864">
    <property type="protein sequence ID" value="KAH0550092.1"/>
    <property type="molecule type" value="Genomic_DNA"/>
</dbReference>
<dbReference type="AlphaFoldDB" id="A0AAV7IGB5"/>
<proteinExistence type="predicted"/>
<evidence type="ECO:0000313" key="1">
    <source>
        <dbReference type="EMBL" id="KAH0550092.1"/>
    </source>
</evidence>
<dbReference type="Proteomes" id="UP000826195">
    <property type="component" value="Unassembled WGS sequence"/>
</dbReference>
<gene>
    <name evidence="1" type="ORF">KQX54_017363</name>
</gene>
<accession>A0AAV7IGB5</accession>